<dbReference type="OrthoDB" id="1918565at2759"/>
<organism evidence="1 2">
    <name type="scientific">Kingdonia uniflora</name>
    <dbReference type="NCBI Taxonomy" id="39325"/>
    <lineage>
        <taxon>Eukaryota</taxon>
        <taxon>Viridiplantae</taxon>
        <taxon>Streptophyta</taxon>
        <taxon>Embryophyta</taxon>
        <taxon>Tracheophyta</taxon>
        <taxon>Spermatophyta</taxon>
        <taxon>Magnoliopsida</taxon>
        <taxon>Ranunculales</taxon>
        <taxon>Circaeasteraceae</taxon>
        <taxon>Kingdonia</taxon>
    </lineage>
</organism>
<dbReference type="PANTHER" id="PTHR32278">
    <property type="entry name" value="F-BOX DOMAIN-CONTAINING PROTEIN"/>
    <property type="match status" value="1"/>
</dbReference>
<dbReference type="PANTHER" id="PTHR32278:SF111">
    <property type="entry name" value="F-BOX PROTEIN PP2-B12-RELATED"/>
    <property type="match status" value="1"/>
</dbReference>
<keyword evidence="2" id="KW-1185">Reference proteome</keyword>
<accession>A0A7J7MXE6</accession>
<gene>
    <name evidence="1" type="ORF">GIB67_032324</name>
</gene>
<dbReference type="AlphaFoldDB" id="A0A7J7MXE6"/>
<comment type="caution">
    <text evidence="1">The sequence shown here is derived from an EMBL/GenBank/DDBJ whole genome shotgun (WGS) entry which is preliminary data.</text>
</comment>
<protein>
    <submittedName>
        <fullName evidence="1">Uncharacterized protein</fullName>
    </submittedName>
</protein>
<dbReference type="Pfam" id="PF14299">
    <property type="entry name" value="PP2"/>
    <property type="match status" value="2"/>
</dbReference>
<name>A0A7J7MXE6_9MAGN</name>
<evidence type="ECO:0000313" key="1">
    <source>
        <dbReference type="EMBL" id="KAF6159553.1"/>
    </source>
</evidence>
<dbReference type="InterPro" id="IPR025886">
    <property type="entry name" value="PP2-like"/>
</dbReference>
<dbReference type="Proteomes" id="UP000541444">
    <property type="component" value="Unassembled WGS sequence"/>
</dbReference>
<reference evidence="1 2" key="1">
    <citation type="journal article" date="2020" name="IScience">
        <title>Genome Sequencing of the Endangered Kingdonia uniflora (Circaeasteraceae, Ranunculales) Reveals Potential Mechanisms of Evolutionary Specialization.</title>
        <authorList>
            <person name="Sun Y."/>
            <person name="Deng T."/>
            <person name="Zhang A."/>
            <person name="Moore M.J."/>
            <person name="Landis J.B."/>
            <person name="Lin N."/>
            <person name="Zhang H."/>
            <person name="Zhang X."/>
            <person name="Huang J."/>
            <person name="Zhang X."/>
            <person name="Sun H."/>
            <person name="Wang H."/>
        </authorList>
    </citation>
    <scope>NUCLEOTIDE SEQUENCE [LARGE SCALE GENOMIC DNA]</scope>
    <source>
        <strain evidence="1">TB1705</strain>
        <tissue evidence="1">Leaf</tissue>
    </source>
</reference>
<proteinExistence type="predicted"/>
<evidence type="ECO:0000313" key="2">
    <source>
        <dbReference type="Proteomes" id="UP000541444"/>
    </source>
</evidence>
<dbReference type="EMBL" id="JACGCM010001193">
    <property type="protein sequence ID" value="KAF6159553.1"/>
    <property type="molecule type" value="Genomic_DNA"/>
</dbReference>
<sequence>MTLISPKTTYVAYFIYKLREDAKGFDQTPVHVLISFIEIKGCQKSRSVYLDTNNAVRSRKREDGWLRIEMGEFFKDAGEDGAINIILKDMNKGDSKSGLIIQGIELWPKHGSTPETLIAKKVYMIKATELKYLDVENPKCWHQVPPQIREDGWLEIKMGEFVNSEGEDGVVRMVLGEMKRHDSKSGLVI</sequence>